<dbReference type="EMBL" id="CM000784">
    <property type="protein sequence ID" value="AQK91386.1"/>
    <property type="molecule type" value="Genomic_DNA"/>
</dbReference>
<dbReference type="InParanoid" id="A0A1D6FHV5"/>
<name>A0A1D6FHV5_MAIZE</name>
<proteinExistence type="predicted"/>
<organism evidence="1">
    <name type="scientific">Zea mays</name>
    <name type="common">Maize</name>
    <dbReference type="NCBI Taxonomy" id="4577"/>
    <lineage>
        <taxon>Eukaryota</taxon>
        <taxon>Viridiplantae</taxon>
        <taxon>Streptophyta</taxon>
        <taxon>Embryophyta</taxon>
        <taxon>Tracheophyta</taxon>
        <taxon>Spermatophyta</taxon>
        <taxon>Magnoliopsida</taxon>
        <taxon>Liliopsida</taxon>
        <taxon>Poales</taxon>
        <taxon>Poaceae</taxon>
        <taxon>PACMAD clade</taxon>
        <taxon>Panicoideae</taxon>
        <taxon>Andropogonodae</taxon>
        <taxon>Andropogoneae</taxon>
        <taxon>Tripsacinae</taxon>
        <taxon>Zea</taxon>
    </lineage>
</organism>
<gene>
    <name evidence="1" type="ORF">ZEAMMB73_Zm00001d009139</name>
</gene>
<reference evidence="1" key="1">
    <citation type="submission" date="2015-12" db="EMBL/GenBank/DDBJ databases">
        <title>Update maize B73 reference genome by single molecule sequencing technologies.</title>
        <authorList>
            <consortium name="Maize Genome Sequencing Project"/>
            <person name="Ware D."/>
        </authorList>
    </citation>
    <scope>NUCLEOTIDE SEQUENCE</scope>
    <source>
        <tissue evidence="1">Seedling</tissue>
    </source>
</reference>
<dbReference type="AlphaFoldDB" id="A0A1D6FHV5"/>
<accession>A0A1D6FHV5</accession>
<sequence>MAPRAQGMASTHQTTSMILFPMQCHSPGEDPNVKADNTRFAWFCLFCSYLQTWERLQASTI</sequence>
<evidence type="ECO:0000313" key="1">
    <source>
        <dbReference type="EMBL" id="AQK91386.1"/>
    </source>
</evidence>
<protein>
    <submittedName>
        <fullName evidence="1">Uncharacterized protein</fullName>
    </submittedName>
</protein>